<protein>
    <submittedName>
        <fullName evidence="9">Cell shape-determining protein</fullName>
    </submittedName>
</protein>
<feature type="transmembrane region" description="Helical" evidence="8">
    <location>
        <begin position="74"/>
        <end position="94"/>
    </location>
</feature>
<evidence type="ECO:0000256" key="4">
    <source>
        <dbReference type="ARBA" id="ARBA00022692"/>
    </source>
</evidence>
<name>A0A075LR29_9BACI</name>
<dbReference type="HOGENOM" id="CLU_121959_1_1_9"/>
<feature type="transmembrane region" description="Helical" evidence="8">
    <location>
        <begin position="141"/>
        <end position="162"/>
    </location>
</feature>
<evidence type="ECO:0000256" key="2">
    <source>
        <dbReference type="ARBA" id="ARBA00007776"/>
    </source>
</evidence>
<reference evidence="9 10" key="1">
    <citation type="submission" date="2014-07" db="EMBL/GenBank/DDBJ databases">
        <title>Complete genome sequence of a moderately halophilic bacterium Terribacillus aidingensis MP602, isolated from Cryptomeria fortunei in Tianmu mountain in China.</title>
        <authorList>
            <person name="Wang Y."/>
            <person name="Lu P."/>
            <person name="Zhang L."/>
        </authorList>
    </citation>
    <scope>NUCLEOTIDE SEQUENCE [LARGE SCALE GENOMIC DNA]</scope>
    <source>
        <strain evidence="9 10">MP602</strain>
    </source>
</reference>
<dbReference type="InterPro" id="IPR007227">
    <property type="entry name" value="Cell_shape_determining_MreD"/>
</dbReference>
<evidence type="ECO:0000256" key="5">
    <source>
        <dbReference type="ARBA" id="ARBA00022960"/>
    </source>
</evidence>
<keyword evidence="6 8" id="KW-1133">Transmembrane helix</keyword>
<dbReference type="AlphaFoldDB" id="A0A075LR29"/>
<evidence type="ECO:0000256" key="7">
    <source>
        <dbReference type="ARBA" id="ARBA00023136"/>
    </source>
</evidence>
<organism evidence="9 10">
    <name type="scientific">Terribacillus saccharophilus</name>
    <dbReference type="NCBI Taxonomy" id="361277"/>
    <lineage>
        <taxon>Bacteria</taxon>
        <taxon>Bacillati</taxon>
        <taxon>Bacillota</taxon>
        <taxon>Bacilli</taxon>
        <taxon>Bacillales</taxon>
        <taxon>Bacillaceae</taxon>
        <taxon>Terribacillus</taxon>
    </lineage>
</organism>
<keyword evidence="5" id="KW-0133">Cell shape</keyword>
<gene>
    <name evidence="9" type="ORF">GZ22_09925</name>
</gene>
<feature type="transmembrane region" description="Helical" evidence="8">
    <location>
        <begin position="37"/>
        <end position="54"/>
    </location>
</feature>
<feature type="transmembrane region" description="Helical" evidence="8">
    <location>
        <begin position="6"/>
        <end position="25"/>
    </location>
</feature>
<evidence type="ECO:0000256" key="1">
    <source>
        <dbReference type="ARBA" id="ARBA00004651"/>
    </source>
</evidence>
<keyword evidence="3" id="KW-1003">Cell membrane</keyword>
<dbReference type="GO" id="GO:0008360">
    <property type="term" value="P:regulation of cell shape"/>
    <property type="evidence" value="ECO:0007669"/>
    <property type="project" value="UniProtKB-KW"/>
</dbReference>
<dbReference type="EMBL" id="CP008876">
    <property type="protein sequence ID" value="AIF66928.1"/>
    <property type="molecule type" value="Genomic_DNA"/>
</dbReference>
<accession>A0A075LR29</accession>
<comment type="subcellular location">
    <subcellularLocation>
        <location evidence="1">Cell membrane</location>
        <topology evidence="1">Multi-pass membrane protein</topology>
    </subcellularLocation>
</comment>
<keyword evidence="4 8" id="KW-0812">Transmembrane</keyword>
<dbReference type="Proteomes" id="UP000027980">
    <property type="component" value="Chromosome"/>
</dbReference>
<evidence type="ECO:0000313" key="10">
    <source>
        <dbReference type="Proteomes" id="UP000027980"/>
    </source>
</evidence>
<evidence type="ECO:0000256" key="8">
    <source>
        <dbReference type="SAM" id="Phobius"/>
    </source>
</evidence>
<dbReference type="NCBIfam" id="TIGR03426">
    <property type="entry name" value="shape_MreD"/>
    <property type="match status" value="1"/>
</dbReference>
<sequence>MMKKLYLPLIMLLIVCLEGVATAMLPEQFIGGDTWLIPHWSLLFLVLIAMLYDLDNSYYSLLYALIFGLLKDIVYTDMLGVYMFTYGFSIYLILELRRVLHGNILVAALLGMLSIVFADTIGYFIYHLIGITPIGFGTYLMHRLLPTLGANLIMLVILYLIFHKPLQKWSDSQLRRTTSL</sequence>
<proteinExistence type="inferred from homology"/>
<dbReference type="Pfam" id="PF04093">
    <property type="entry name" value="MreD"/>
    <property type="match status" value="1"/>
</dbReference>
<feature type="transmembrane region" description="Helical" evidence="8">
    <location>
        <begin position="106"/>
        <end position="129"/>
    </location>
</feature>
<evidence type="ECO:0000256" key="6">
    <source>
        <dbReference type="ARBA" id="ARBA00022989"/>
    </source>
</evidence>
<evidence type="ECO:0000256" key="3">
    <source>
        <dbReference type="ARBA" id="ARBA00022475"/>
    </source>
</evidence>
<comment type="similarity">
    <text evidence="2">Belongs to the MreD family.</text>
</comment>
<keyword evidence="7 8" id="KW-0472">Membrane</keyword>
<evidence type="ECO:0000313" key="9">
    <source>
        <dbReference type="EMBL" id="AIF66928.1"/>
    </source>
</evidence>
<dbReference type="GO" id="GO:0005886">
    <property type="term" value="C:plasma membrane"/>
    <property type="evidence" value="ECO:0007669"/>
    <property type="project" value="UniProtKB-SubCell"/>
</dbReference>
<dbReference type="KEGG" id="tap:GZ22_09925"/>